<evidence type="ECO:0000259" key="2">
    <source>
        <dbReference type="Pfam" id="PF02978"/>
    </source>
</evidence>
<dbReference type="Gene3D" id="1.10.260.30">
    <property type="entry name" value="Signal recognition particle, SRP54 subunit, M-domain"/>
    <property type="match status" value="1"/>
</dbReference>
<dbReference type="EMBL" id="HBEM01029881">
    <property type="protein sequence ID" value="CAD8461408.1"/>
    <property type="molecule type" value="Transcribed_RNA"/>
</dbReference>
<protein>
    <recommendedName>
        <fullName evidence="2">Signal recognition particle SRP54 subunit M-domain domain-containing protein</fullName>
    </recommendedName>
</protein>
<dbReference type="GO" id="GO:0008312">
    <property type="term" value="F:7S RNA binding"/>
    <property type="evidence" value="ECO:0007669"/>
    <property type="project" value="InterPro"/>
</dbReference>
<proteinExistence type="predicted"/>
<dbReference type="InterPro" id="IPR036891">
    <property type="entry name" value="Signal_recog_part_SRP54_M_sf"/>
</dbReference>
<dbReference type="GO" id="GO:0048500">
    <property type="term" value="C:signal recognition particle"/>
    <property type="evidence" value="ECO:0007669"/>
    <property type="project" value="InterPro"/>
</dbReference>
<feature type="domain" description="Signal recognition particle SRP54 subunit M-domain" evidence="2">
    <location>
        <begin position="82"/>
        <end position="176"/>
    </location>
</feature>
<dbReference type="SUPFAM" id="SSF47446">
    <property type="entry name" value="Signal peptide-binding domain"/>
    <property type="match status" value="1"/>
</dbReference>
<accession>A0A7S0DQ68</accession>
<dbReference type="GO" id="GO:0006614">
    <property type="term" value="P:SRP-dependent cotranslational protein targeting to membrane"/>
    <property type="evidence" value="ECO:0007669"/>
    <property type="project" value="InterPro"/>
</dbReference>
<evidence type="ECO:0000256" key="1">
    <source>
        <dbReference type="SAM" id="MobiDB-lite"/>
    </source>
</evidence>
<sequence length="227" mass="26238">MALNLVSCVRLSALRGGIKGLSGYRRVVFGGEKIIPNRWKVFDVQKRRFSVMNMIMGEAQVQKSKEKFKEQLLTMLQLKRLRLKDLKEILAKSSKEAGVEGWRKNLPGFMKPSEDEVEGLKTQLRIMDAFSTRELSLAKEASEFKHADKTRICREAGVSAEEVNKLLLQWDSMQMMHGWLKRRQARGLDLPQSEKEMQGMMMVDKPKMPQKLKQKMKKLSRHGTRES</sequence>
<organism evidence="3">
    <name type="scientific">Amorphochlora amoebiformis</name>
    <dbReference type="NCBI Taxonomy" id="1561963"/>
    <lineage>
        <taxon>Eukaryota</taxon>
        <taxon>Sar</taxon>
        <taxon>Rhizaria</taxon>
        <taxon>Cercozoa</taxon>
        <taxon>Chlorarachniophyceae</taxon>
        <taxon>Amorphochlora</taxon>
    </lineage>
</organism>
<dbReference type="AlphaFoldDB" id="A0A7S0DQ68"/>
<dbReference type="InterPro" id="IPR004125">
    <property type="entry name" value="Signal_recog_particle_SRP54_M"/>
</dbReference>
<feature type="region of interest" description="Disordered" evidence="1">
    <location>
        <begin position="203"/>
        <end position="227"/>
    </location>
</feature>
<name>A0A7S0DQ68_9EUKA</name>
<feature type="compositionally biased region" description="Basic residues" evidence="1">
    <location>
        <begin position="208"/>
        <end position="227"/>
    </location>
</feature>
<dbReference type="Pfam" id="PF02978">
    <property type="entry name" value="SRP_SPB"/>
    <property type="match status" value="1"/>
</dbReference>
<reference evidence="3" key="1">
    <citation type="submission" date="2021-01" db="EMBL/GenBank/DDBJ databases">
        <authorList>
            <person name="Corre E."/>
            <person name="Pelletier E."/>
            <person name="Niang G."/>
            <person name="Scheremetjew M."/>
            <person name="Finn R."/>
            <person name="Kale V."/>
            <person name="Holt S."/>
            <person name="Cochrane G."/>
            <person name="Meng A."/>
            <person name="Brown T."/>
            <person name="Cohen L."/>
        </authorList>
    </citation>
    <scope>NUCLEOTIDE SEQUENCE</scope>
    <source>
        <strain evidence="3">CCMP2058</strain>
    </source>
</reference>
<evidence type="ECO:0000313" key="3">
    <source>
        <dbReference type="EMBL" id="CAD8461408.1"/>
    </source>
</evidence>
<gene>
    <name evidence="3" type="ORF">LAMO00422_LOCUS20368</name>
</gene>